<evidence type="ECO:0000256" key="9">
    <source>
        <dbReference type="PIRSR" id="PIRSR600101-1"/>
    </source>
</evidence>
<keyword evidence="11" id="KW-0317">Glutathione biosynthesis</keyword>
<keyword evidence="13" id="KW-1185">Reference proteome</keyword>
<comment type="PTM">
    <text evidence="11">Cleaved by autocatalysis into a large and a small subunit.</text>
</comment>
<dbReference type="InterPro" id="IPR051792">
    <property type="entry name" value="GGT_bact"/>
</dbReference>
<comment type="subunit">
    <text evidence="11">This enzyme consists of two polypeptide chains, which are synthesized in precursor form from a single polypeptide.</text>
</comment>
<organism evidence="12 13">
    <name type="scientific">Parvibaculum lavamentivorans (strain DS-1 / DSM 13023 / NCIMB 13966)</name>
    <dbReference type="NCBI Taxonomy" id="402881"/>
    <lineage>
        <taxon>Bacteria</taxon>
        <taxon>Pseudomonadati</taxon>
        <taxon>Pseudomonadota</taxon>
        <taxon>Alphaproteobacteria</taxon>
        <taxon>Hyphomicrobiales</taxon>
        <taxon>Parvibaculaceae</taxon>
        <taxon>Parvibaculum</taxon>
    </lineage>
</organism>
<gene>
    <name evidence="12" type="ordered locus">Plav_0310</name>
</gene>
<sequence length="577" mass="61809">MKLTRILAALGALTVVLLLLFAGFTYWAQDEEPSPFIVAAASPYASEAGAEILRAGGSAVDAAIAVQAVLSLVEPESSGLAGGAFMLHFNAAQDDLTAYDGRETAPKGASPDLFLDENGEPLPFLDAMISGRSVGTPGVVKMLWLAHREHGKLEWARLFQPAIKLAEEGFQVAPKLAEAIARDPVLMQMPVAQDYFYRRENDGGRVPYGEGETLTNPAYAATLKLIAEKGWQGFYEGPVAEEIVAAVQNAPARPGTLTLEDLAAYEAKKREPICAPYRTYRVCSMPPPTSGGLTALQILGILENFDLRGMEPMSLTAVHFIAEAEKLAYADRDKYIGDPDFVDVPVEAMLDTGYLKSRADQIDASLSMGKAVAGQLKDERAFNWGLNQPVDKPSTSHFSIIDSDGNVVSMTTTIEGPFGSHLMAGGMMLNNQLTDFSFSPEEDGRPVANAVAAGKRPRSSMTPVIVFDEDGAFHAAVGSPGGSRIIGYVTQTLIAVIDWNMGMKEAISQPRFLDRNGALEIEADTVLVTIAPQLEQLGHKVEIKPLMSGLHGILVTPHGLAGGADPRRDGNVVSELR</sequence>
<comment type="pathway">
    <text evidence="11">Sulfur metabolism; glutathione metabolism.</text>
</comment>
<dbReference type="eggNOG" id="COG0405">
    <property type="taxonomic scope" value="Bacteria"/>
</dbReference>
<dbReference type="KEGG" id="pla:Plav_0310"/>
<dbReference type="PANTHER" id="PTHR43199:SF1">
    <property type="entry name" value="GLUTATHIONE HYDROLASE PROENZYME"/>
    <property type="match status" value="1"/>
</dbReference>
<evidence type="ECO:0000256" key="4">
    <source>
        <dbReference type="ARBA" id="ARBA00022679"/>
    </source>
</evidence>
<dbReference type="SUPFAM" id="SSF56235">
    <property type="entry name" value="N-terminal nucleophile aminohydrolases (Ntn hydrolases)"/>
    <property type="match status" value="1"/>
</dbReference>
<keyword evidence="5 11" id="KW-0378">Hydrolase</keyword>
<name>A7HPV0_PARL1</name>
<keyword evidence="6 11" id="KW-0865">Zymogen</keyword>
<evidence type="ECO:0000256" key="5">
    <source>
        <dbReference type="ARBA" id="ARBA00022801"/>
    </source>
</evidence>
<feature type="active site" description="Nucleophile" evidence="9">
    <location>
        <position position="395"/>
    </location>
</feature>
<evidence type="ECO:0000256" key="7">
    <source>
        <dbReference type="ARBA" id="ARBA00023315"/>
    </source>
</evidence>
<dbReference type="MEROPS" id="T03.001"/>
<dbReference type="GO" id="GO:0006750">
    <property type="term" value="P:glutathione biosynthetic process"/>
    <property type="evidence" value="ECO:0007669"/>
    <property type="project" value="UniProtKB-KW"/>
</dbReference>
<keyword evidence="4 11" id="KW-0808">Transferase</keyword>
<dbReference type="Proteomes" id="UP000006377">
    <property type="component" value="Chromosome"/>
</dbReference>
<dbReference type="NCBIfam" id="TIGR00066">
    <property type="entry name" value="g_glut_trans"/>
    <property type="match status" value="1"/>
</dbReference>
<dbReference type="Gene3D" id="1.10.246.130">
    <property type="match status" value="1"/>
</dbReference>
<comment type="catalytic activity">
    <reaction evidence="2 11">
        <text>glutathione + H2O = L-cysteinylglycine + L-glutamate</text>
        <dbReference type="Rhea" id="RHEA:28807"/>
        <dbReference type="ChEBI" id="CHEBI:15377"/>
        <dbReference type="ChEBI" id="CHEBI:29985"/>
        <dbReference type="ChEBI" id="CHEBI:57925"/>
        <dbReference type="ChEBI" id="CHEBI:61694"/>
        <dbReference type="EC" id="3.4.19.13"/>
    </reaction>
</comment>
<evidence type="ECO:0000313" key="12">
    <source>
        <dbReference type="EMBL" id="ABS61933.1"/>
    </source>
</evidence>
<dbReference type="GO" id="GO:0036374">
    <property type="term" value="F:glutathione hydrolase activity"/>
    <property type="evidence" value="ECO:0007669"/>
    <property type="project" value="UniProtKB-UniRule"/>
</dbReference>
<feature type="binding site" evidence="10">
    <location>
        <position position="435"/>
    </location>
    <ligand>
        <name>L-glutamate</name>
        <dbReference type="ChEBI" id="CHEBI:29985"/>
    </ligand>
</feature>
<dbReference type="Gene3D" id="3.60.20.40">
    <property type="match status" value="1"/>
</dbReference>
<protein>
    <recommendedName>
        <fullName evidence="11">Glutathione hydrolase proenzyme</fullName>
        <ecNumber evidence="11">2.3.2.2</ecNumber>
        <ecNumber evidence="11">3.4.19.13</ecNumber>
    </recommendedName>
    <component>
        <recommendedName>
            <fullName evidence="11">Glutathione hydrolase large chain</fullName>
        </recommendedName>
    </component>
    <component>
        <recommendedName>
            <fullName evidence="11">Glutathione hydrolase small chain</fullName>
        </recommendedName>
    </component>
</protein>
<dbReference type="Pfam" id="PF01019">
    <property type="entry name" value="G_glu_transpept"/>
    <property type="match status" value="1"/>
</dbReference>
<comment type="similarity">
    <text evidence="3 11">Belongs to the gamma-glutamyltransferase family.</text>
</comment>
<dbReference type="PRINTS" id="PR01210">
    <property type="entry name" value="GGTRANSPTASE"/>
</dbReference>
<comment type="catalytic activity">
    <reaction evidence="1 11">
        <text>an S-substituted glutathione + H2O = an S-substituted L-cysteinylglycine + L-glutamate</text>
        <dbReference type="Rhea" id="RHEA:59468"/>
        <dbReference type="ChEBI" id="CHEBI:15377"/>
        <dbReference type="ChEBI" id="CHEBI:29985"/>
        <dbReference type="ChEBI" id="CHEBI:90779"/>
        <dbReference type="ChEBI" id="CHEBI:143103"/>
        <dbReference type="EC" id="3.4.19.13"/>
    </reaction>
</comment>
<reference evidence="12 13" key="1">
    <citation type="journal article" date="2011" name="Stand. Genomic Sci.">
        <title>Complete genome sequence of Parvibaculum lavamentivorans type strain (DS-1(T)).</title>
        <authorList>
            <person name="Schleheck D."/>
            <person name="Weiss M."/>
            <person name="Pitluck S."/>
            <person name="Bruce D."/>
            <person name="Land M.L."/>
            <person name="Han S."/>
            <person name="Saunders E."/>
            <person name="Tapia R."/>
            <person name="Detter C."/>
            <person name="Brettin T."/>
            <person name="Han J."/>
            <person name="Woyke T."/>
            <person name="Goodwin L."/>
            <person name="Pennacchio L."/>
            <person name="Nolan M."/>
            <person name="Cook A.M."/>
            <person name="Kjelleberg S."/>
            <person name="Thomas T."/>
        </authorList>
    </citation>
    <scope>NUCLEOTIDE SEQUENCE [LARGE SCALE GENOMIC DNA]</scope>
    <source>
        <strain evidence="13">DS-1 / DSM 13023 / NCIMB 13966</strain>
    </source>
</reference>
<dbReference type="EMBL" id="CP000774">
    <property type="protein sequence ID" value="ABS61933.1"/>
    <property type="molecule type" value="Genomic_DNA"/>
</dbReference>
<dbReference type="HOGENOM" id="CLU_014813_0_1_5"/>
<dbReference type="EC" id="3.4.19.13" evidence="11"/>
<dbReference type="STRING" id="402881.Plav_0310"/>
<feature type="binding site" evidence="10">
    <location>
        <begin position="459"/>
        <end position="460"/>
    </location>
    <ligand>
        <name>L-glutamate</name>
        <dbReference type="ChEBI" id="CHEBI:29985"/>
    </ligand>
</feature>
<accession>A7HPV0</accession>
<dbReference type="InterPro" id="IPR000101">
    <property type="entry name" value="GGT_peptidase"/>
</dbReference>
<dbReference type="OrthoDB" id="9781342at2"/>
<dbReference type="GO" id="GO:0103068">
    <property type="term" value="F:leukotriene C4 gamma-glutamyl transferase activity"/>
    <property type="evidence" value="ECO:0007669"/>
    <property type="project" value="UniProtKB-EC"/>
</dbReference>
<feature type="binding site" evidence="10">
    <location>
        <position position="482"/>
    </location>
    <ligand>
        <name>L-glutamate</name>
        <dbReference type="ChEBI" id="CHEBI:29985"/>
    </ligand>
</feature>
<dbReference type="EC" id="2.3.2.2" evidence="11"/>
<proteinExistence type="inferred from homology"/>
<dbReference type="RefSeq" id="WP_011995224.1">
    <property type="nucleotide sequence ID" value="NC_009719.1"/>
</dbReference>
<dbReference type="UniPathway" id="UPA00204"/>
<dbReference type="GO" id="GO:0006751">
    <property type="term" value="P:glutathione catabolic process"/>
    <property type="evidence" value="ECO:0007669"/>
    <property type="project" value="UniProtKB-UniRule"/>
</dbReference>
<evidence type="ECO:0000256" key="6">
    <source>
        <dbReference type="ARBA" id="ARBA00023145"/>
    </source>
</evidence>
<evidence type="ECO:0000256" key="10">
    <source>
        <dbReference type="PIRSR" id="PIRSR600101-2"/>
    </source>
</evidence>
<dbReference type="PANTHER" id="PTHR43199">
    <property type="entry name" value="GLUTATHIONE HYDROLASE"/>
    <property type="match status" value="1"/>
</dbReference>
<dbReference type="InterPro" id="IPR029055">
    <property type="entry name" value="Ntn_hydrolases_N"/>
</dbReference>
<evidence type="ECO:0000256" key="8">
    <source>
        <dbReference type="ARBA" id="ARBA00047417"/>
    </source>
</evidence>
<keyword evidence="7 11" id="KW-0012">Acyltransferase</keyword>
<dbReference type="InterPro" id="IPR043138">
    <property type="entry name" value="GGT_lsub"/>
</dbReference>
<dbReference type="AlphaFoldDB" id="A7HPV0"/>
<dbReference type="PROSITE" id="PS00462">
    <property type="entry name" value="G_GLU_TRANSPEPTIDASE"/>
    <property type="match status" value="1"/>
</dbReference>
<evidence type="ECO:0000256" key="3">
    <source>
        <dbReference type="ARBA" id="ARBA00009381"/>
    </source>
</evidence>
<dbReference type="InterPro" id="IPR043137">
    <property type="entry name" value="GGT_ssub_C"/>
</dbReference>
<evidence type="ECO:0000256" key="1">
    <source>
        <dbReference type="ARBA" id="ARBA00001049"/>
    </source>
</evidence>
<dbReference type="InterPro" id="IPR055262">
    <property type="entry name" value="GGT_CS"/>
</dbReference>
<evidence type="ECO:0000256" key="11">
    <source>
        <dbReference type="RuleBase" id="RU368036"/>
    </source>
</evidence>
<feature type="binding site" evidence="10">
    <location>
        <position position="102"/>
    </location>
    <ligand>
        <name>L-glutamate</name>
        <dbReference type="ChEBI" id="CHEBI:29985"/>
    </ligand>
</feature>
<evidence type="ECO:0000256" key="2">
    <source>
        <dbReference type="ARBA" id="ARBA00001089"/>
    </source>
</evidence>
<evidence type="ECO:0000313" key="13">
    <source>
        <dbReference type="Proteomes" id="UP000006377"/>
    </source>
</evidence>
<comment type="catalytic activity">
    <reaction evidence="8 11">
        <text>an N-terminal (5-L-glutamyl)-[peptide] + an alpha-amino acid = 5-L-glutamyl amino acid + an N-terminal L-alpha-aminoacyl-[peptide]</text>
        <dbReference type="Rhea" id="RHEA:23904"/>
        <dbReference type="Rhea" id="RHEA-COMP:9780"/>
        <dbReference type="Rhea" id="RHEA-COMP:9795"/>
        <dbReference type="ChEBI" id="CHEBI:77644"/>
        <dbReference type="ChEBI" id="CHEBI:78597"/>
        <dbReference type="ChEBI" id="CHEBI:78599"/>
        <dbReference type="ChEBI" id="CHEBI:78608"/>
        <dbReference type="EC" id="2.3.2.2"/>
    </reaction>
</comment>